<evidence type="ECO:0000256" key="2">
    <source>
        <dbReference type="ARBA" id="ARBA00022803"/>
    </source>
</evidence>
<dbReference type="InterPro" id="IPR019734">
    <property type="entry name" value="TPR_rpt"/>
</dbReference>
<dbReference type="InterPro" id="IPR051685">
    <property type="entry name" value="Ycf3/AcsC/BcsC/TPR_MFPF"/>
</dbReference>
<evidence type="ECO:0000313" key="5">
    <source>
        <dbReference type="Proteomes" id="UP000236845"/>
    </source>
</evidence>
<evidence type="ECO:0000313" key="4">
    <source>
        <dbReference type="EMBL" id="PIS40652.1"/>
    </source>
</evidence>
<protein>
    <submittedName>
        <fullName evidence="4">Uncharacterized protein</fullName>
    </submittedName>
</protein>
<gene>
    <name evidence="4" type="ORF">COT26_02220</name>
</gene>
<feature type="repeat" description="TPR" evidence="3">
    <location>
        <begin position="188"/>
        <end position="221"/>
    </location>
</feature>
<dbReference type="PROSITE" id="PS50005">
    <property type="entry name" value="TPR"/>
    <property type="match status" value="1"/>
</dbReference>
<reference evidence="5" key="1">
    <citation type="submission" date="2017-09" db="EMBL/GenBank/DDBJ databases">
        <title>Depth-based differentiation of microbial function through sediment-hosted aquifers and enrichment of novel symbionts in the deep terrestrial subsurface.</title>
        <authorList>
            <person name="Probst A.J."/>
            <person name="Ladd B."/>
            <person name="Jarett J.K."/>
            <person name="Geller-Mcgrath D.E."/>
            <person name="Sieber C.M.K."/>
            <person name="Emerson J.B."/>
            <person name="Anantharaman K."/>
            <person name="Thomas B.C."/>
            <person name="Malmstrom R."/>
            <person name="Stieglmeier M."/>
            <person name="Klingl A."/>
            <person name="Woyke T."/>
            <person name="Ryan C.M."/>
            <person name="Banfield J.F."/>
        </authorList>
    </citation>
    <scope>NUCLEOTIDE SEQUENCE [LARGE SCALE GENOMIC DNA]</scope>
</reference>
<dbReference type="SUPFAM" id="SSF48452">
    <property type="entry name" value="TPR-like"/>
    <property type="match status" value="1"/>
</dbReference>
<evidence type="ECO:0000256" key="3">
    <source>
        <dbReference type="PROSITE-ProRule" id="PRU00339"/>
    </source>
</evidence>
<name>A0A2H0YSC5_9BACT</name>
<comment type="caution">
    <text evidence="4">The sequence shown here is derived from an EMBL/GenBank/DDBJ whole genome shotgun (WGS) entry which is preliminary data.</text>
</comment>
<dbReference type="PANTHER" id="PTHR44943:SF8">
    <property type="entry name" value="TPR REPEAT-CONTAINING PROTEIN MJ0263"/>
    <property type="match status" value="1"/>
</dbReference>
<sequence length="236" mass="27128">MIKKSIILATIIVSLILVLAASAFVYNKKKDYSNQVSFSDIITIEKLLGYKIKDVSLSGERISFYQEKFKELKTRIQKTPEDINAWLSLGMTKKSVNDFEGARDVFLYVTQKYPTDAVAFGNLGDLYSNFLKEPQKAEEAYKQALRISSGYSSYYIGLGEVYLYLMPEKTSLYEQVMLDGSRRFPQDPYFISSLASYYKKSNQTQKAIEQYEKLIQLDPQDKAVREDLAELKLIKN</sequence>
<evidence type="ECO:0000256" key="1">
    <source>
        <dbReference type="ARBA" id="ARBA00022737"/>
    </source>
</evidence>
<accession>A0A2H0YSC5</accession>
<dbReference type="AlphaFoldDB" id="A0A2H0YSC5"/>
<dbReference type="EMBL" id="PEXW01000048">
    <property type="protein sequence ID" value="PIS40652.1"/>
    <property type="molecule type" value="Genomic_DNA"/>
</dbReference>
<dbReference type="Proteomes" id="UP000236845">
    <property type="component" value="Unassembled WGS sequence"/>
</dbReference>
<keyword evidence="2 3" id="KW-0802">TPR repeat</keyword>
<proteinExistence type="predicted"/>
<dbReference type="Pfam" id="PF13181">
    <property type="entry name" value="TPR_8"/>
    <property type="match status" value="2"/>
</dbReference>
<dbReference type="PANTHER" id="PTHR44943">
    <property type="entry name" value="CELLULOSE SYNTHASE OPERON PROTEIN C"/>
    <property type="match status" value="1"/>
</dbReference>
<organism evidence="4 5">
    <name type="scientific">Candidatus Kerfeldbacteria bacterium CG08_land_8_20_14_0_20_43_14</name>
    <dbReference type="NCBI Taxonomy" id="2014246"/>
    <lineage>
        <taxon>Bacteria</taxon>
        <taxon>Candidatus Kerfeldiibacteriota</taxon>
    </lineage>
</organism>
<keyword evidence="1" id="KW-0677">Repeat</keyword>
<dbReference type="Gene3D" id="1.25.40.10">
    <property type="entry name" value="Tetratricopeptide repeat domain"/>
    <property type="match status" value="1"/>
</dbReference>
<dbReference type="InterPro" id="IPR011990">
    <property type="entry name" value="TPR-like_helical_dom_sf"/>
</dbReference>
<dbReference type="SMART" id="SM00028">
    <property type="entry name" value="TPR"/>
    <property type="match status" value="3"/>
</dbReference>